<evidence type="ECO:0000256" key="3">
    <source>
        <dbReference type="ARBA" id="ARBA00022840"/>
    </source>
</evidence>
<dbReference type="PROSITE" id="PS00211">
    <property type="entry name" value="ABC_TRANSPORTER_1"/>
    <property type="match status" value="2"/>
</dbReference>
<evidence type="ECO:0000256" key="2">
    <source>
        <dbReference type="ARBA" id="ARBA00022741"/>
    </source>
</evidence>
<keyword evidence="3 9" id="KW-0067">ATP-binding</keyword>
<dbReference type="SMART" id="SM00382">
    <property type="entry name" value="AAA"/>
    <property type="match status" value="2"/>
</dbReference>
<comment type="similarity">
    <text evidence="4">Belongs to the ABC transporter superfamily. ABCF family. YheS subfamily.</text>
</comment>
<dbReference type="RefSeq" id="WP_149230114.1">
    <property type="nucleotide sequence ID" value="NZ_JALJXJ010000002.1"/>
</dbReference>
<dbReference type="PANTHER" id="PTHR19211">
    <property type="entry name" value="ATP-BINDING TRANSPORT PROTEIN-RELATED"/>
    <property type="match status" value="1"/>
</dbReference>
<evidence type="ECO:0000256" key="1">
    <source>
        <dbReference type="ARBA" id="ARBA00022737"/>
    </source>
</evidence>
<dbReference type="FunFam" id="3.40.50.300:FF:002053">
    <property type="entry name" value="ABC transporter ATP-binding protein"/>
    <property type="match status" value="1"/>
</dbReference>
<accession>A0A5A9GVN8</accession>
<dbReference type="Gene3D" id="1.10.287.380">
    <property type="entry name" value="Valyl-tRNA synthetase, C-terminal domain"/>
    <property type="match status" value="1"/>
</dbReference>
<feature type="region of interest" description="Disordered" evidence="7">
    <location>
        <begin position="526"/>
        <end position="556"/>
    </location>
</feature>
<name>A0A5A9GVN8_AZOLI</name>
<evidence type="ECO:0000256" key="6">
    <source>
        <dbReference type="SAM" id="Coils"/>
    </source>
</evidence>
<evidence type="ECO:0000256" key="4">
    <source>
        <dbReference type="ARBA" id="ARBA00061571"/>
    </source>
</evidence>
<dbReference type="EMBL" id="VTTN01000001">
    <property type="protein sequence ID" value="KAA0598551.1"/>
    <property type="molecule type" value="Genomic_DNA"/>
</dbReference>
<feature type="domain" description="ABC transporter" evidence="8">
    <location>
        <begin position="310"/>
        <end position="524"/>
    </location>
</feature>
<keyword evidence="6" id="KW-0175">Coiled coil</keyword>
<dbReference type="InterPro" id="IPR003593">
    <property type="entry name" value="AAA+_ATPase"/>
</dbReference>
<dbReference type="Gene3D" id="3.40.50.300">
    <property type="entry name" value="P-loop containing nucleotide triphosphate hydrolases"/>
    <property type="match status" value="2"/>
</dbReference>
<dbReference type="InterPro" id="IPR017871">
    <property type="entry name" value="ABC_transporter-like_CS"/>
</dbReference>
<keyword evidence="2" id="KW-0547">Nucleotide-binding</keyword>
<dbReference type="AlphaFoldDB" id="A0A5A9GVN8"/>
<dbReference type="FunFam" id="3.40.50.300:FF:000011">
    <property type="entry name" value="Putative ABC transporter ATP-binding component"/>
    <property type="match status" value="1"/>
</dbReference>
<dbReference type="GO" id="GO:0005524">
    <property type="term" value="F:ATP binding"/>
    <property type="evidence" value="ECO:0007669"/>
    <property type="project" value="UniProtKB-KW"/>
</dbReference>
<keyword evidence="1" id="KW-0677">Repeat</keyword>
<dbReference type="PANTHER" id="PTHR19211:SF14">
    <property type="entry name" value="ATP-BINDING CASSETTE SUB-FAMILY F MEMBER 1"/>
    <property type="match status" value="1"/>
</dbReference>
<dbReference type="CDD" id="cd03221">
    <property type="entry name" value="ABCF_EF-3"/>
    <property type="match status" value="2"/>
</dbReference>
<evidence type="ECO:0000313" key="10">
    <source>
        <dbReference type="Proteomes" id="UP000324927"/>
    </source>
</evidence>
<evidence type="ECO:0000313" key="9">
    <source>
        <dbReference type="EMBL" id="KAA0598551.1"/>
    </source>
</evidence>
<protein>
    <recommendedName>
        <fullName evidence="5">Probable ATP-binding protein YheS</fullName>
    </recommendedName>
</protein>
<proteinExistence type="inferred from homology"/>
<dbReference type="SUPFAM" id="SSF52540">
    <property type="entry name" value="P-loop containing nucleoside triphosphate hydrolases"/>
    <property type="match status" value="2"/>
</dbReference>
<feature type="domain" description="ABC transporter" evidence="8">
    <location>
        <begin position="2"/>
        <end position="244"/>
    </location>
</feature>
<comment type="caution">
    <text evidence="9">The sequence shown here is derived from an EMBL/GenBank/DDBJ whole genome shotgun (WGS) entry which is preliminary data.</text>
</comment>
<dbReference type="PROSITE" id="PS50893">
    <property type="entry name" value="ABC_TRANSPORTER_2"/>
    <property type="match status" value="2"/>
</dbReference>
<dbReference type="InterPro" id="IPR050611">
    <property type="entry name" value="ABCF"/>
</dbReference>
<feature type="coiled-coil region" evidence="6">
    <location>
        <begin position="565"/>
        <end position="619"/>
    </location>
</feature>
<gene>
    <name evidence="9" type="ORF">FZ942_05605</name>
</gene>
<dbReference type="InterPro" id="IPR003439">
    <property type="entry name" value="ABC_transporter-like_ATP-bd"/>
</dbReference>
<dbReference type="InterPro" id="IPR037118">
    <property type="entry name" value="Val-tRNA_synth_C_sf"/>
</dbReference>
<evidence type="ECO:0000259" key="8">
    <source>
        <dbReference type="PROSITE" id="PS50893"/>
    </source>
</evidence>
<dbReference type="InterPro" id="IPR027417">
    <property type="entry name" value="P-loop_NTPase"/>
</dbReference>
<sequence length="636" mass="69890">MLHINDLTFRFGGRVLFDHATAVVPKGHRVALVGRNGTGKSTLLKLISGQLQTDAGAVTLPAGMRMGMVAQEAPSGPTTLIDAVLAADTERTALLAEAETATDPMRIGEIHARLADIEAHSAPSRAAQVLSGLGFDAEAQQRPCSDFSGGWRMRVALAGVLFSRPDLLLLDEPTNHLDLEATIWLEGYLKNYPHTILLVSHDRELLNAVPTTTIHIDQGKLVTYSGNYDQFLAQRRANQERLASMAAKQEARRKHMMSYVDRFRFKASKARQAQSRLKLLEKMESVTLMEDDPEVVFNFPPPDELAPPLIALEGVSIGYGDKVILRRVNLRIDMEDRIGLLGANGNGKSTLVKLLANRLQPMAGEMRRPPKLRIGYFAQHQAEELDLSLTPIQQTQRIMPLALEEKVRAHLGRFGFPQVKAETKIASLSGGEKARLLLALMSREVPHILMLDEPTNHLDIDSREALIEAINDFPGAVIIISHDPHLIEMTVDRLLLVADGTVQAYDGDLDDYRRYLLDRAKAERAAAKNDGAKGGAERDAGPNKKDQRRAAAEARTALAPLKRKATDAEALVTKLSEEKRKIEAKMADPALYTGPSDKLTKLQIDLGTVEKKLATAEETWLEALELYESAAAEAGV</sequence>
<dbReference type="OrthoDB" id="9762369at2"/>
<dbReference type="Pfam" id="PF16326">
    <property type="entry name" value="ABC_tran_CTD"/>
    <property type="match status" value="1"/>
</dbReference>
<dbReference type="GO" id="GO:0003677">
    <property type="term" value="F:DNA binding"/>
    <property type="evidence" value="ECO:0007669"/>
    <property type="project" value="InterPro"/>
</dbReference>
<organism evidence="9 10">
    <name type="scientific">Azospirillum lipoferum</name>
    <dbReference type="NCBI Taxonomy" id="193"/>
    <lineage>
        <taxon>Bacteria</taxon>
        <taxon>Pseudomonadati</taxon>
        <taxon>Pseudomonadota</taxon>
        <taxon>Alphaproteobacteria</taxon>
        <taxon>Rhodospirillales</taxon>
        <taxon>Azospirillaceae</taxon>
        <taxon>Azospirillum</taxon>
    </lineage>
</organism>
<evidence type="ECO:0000256" key="7">
    <source>
        <dbReference type="SAM" id="MobiDB-lite"/>
    </source>
</evidence>
<dbReference type="InterPro" id="IPR032781">
    <property type="entry name" value="ABC_tran_Xtn"/>
</dbReference>
<evidence type="ECO:0000256" key="5">
    <source>
        <dbReference type="ARBA" id="ARBA00069073"/>
    </source>
</evidence>
<dbReference type="InterPro" id="IPR032524">
    <property type="entry name" value="ABC_tran_C"/>
</dbReference>
<keyword evidence="10" id="KW-1185">Reference proteome</keyword>
<dbReference type="Proteomes" id="UP000324927">
    <property type="component" value="Unassembled WGS sequence"/>
</dbReference>
<reference evidence="9 10" key="1">
    <citation type="submission" date="2019-08" db="EMBL/GenBank/DDBJ databases">
        <authorList>
            <person name="Grouzdev D."/>
            <person name="Tikhonova E."/>
            <person name="Kravchenko I."/>
        </authorList>
    </citation>
    <scope>NUCLEOTIDE SEQUENCE [LARGE SCALE GENOMIC DNA]</scope>
    <source>
        <strain evidence="9 10">59b</strain>
    </source>
</reference>
<dbReference type="Pfam" id="PF00005">
    <property type="entry name" value="ABC_tran"/>
    <property type="match status" value="2"/>
</dbReference>
<dbReference type="GO" id="GO:0016887">
    <property type="term" value="F:ATP hydrolysis activity"/>
    <property type="evidence" value="ECO:0007669"/>
    <property type="project" value="InterPro"/>
</dbReference>
<dbReference type="Pfam" id="PF12848">
    <property type="entry name" value="ABC_tran_Xtn"/>
    <property type="match status" value="1"/>
</dbReference>
<feature type="compositionally biased region" description="Basic and acidic residues" evidence="7">
    <location>
        <begin position="526"/>
        <end position="552"/>
    </location>
</feature>